<gene>
    <name evidence="1" type="ORF">FHW16_005793</name>
</gene>
<dbReference type="RefSeq" id="WP_182552753.1">
    <property type="nucleotide sequence ID" value="NZ_JACGXN010000022.1"/>
</dbReference>
<comment type="caution">
    <text evidence="1">The sequence shown here is derived from an EMBL/GenBank/DDBJ whole genome shotgun (WGS) entry which is preliminary data.</text>
</comment>
<dbReference type="AlphaFoldDB" id="A0A839EVC2"/>
<dbReference type="Proteomes" id="UP000549052">
    <property type="component" value="Unassembled WGS sequence"/>
</dbReference>
<name>A0A839EVC2_9HYPH</name>
<organism evidence="1 2">
    <name type="scientific">Phyllobacterium myrsinacearum</name>
    <dbReference type="NCBI Taxonomy" id="28101"/>
    <lineage>
        <taxon>Bacteria</taxon>
        <taxon>Pseudomonadati</taxon>
        <taxon>Pseudomonadota</taxon>
        <taxon>Alphaproteobacteria</taxon>
        <taxon>Hyphomicrobiales</taxon>
        <taxon>Phyllobacteriaceae</taxon>
        <taxon>Phyllobacterium</taxon>
    </lineage>
</organism>
<dbReference type="EMBL" id="JACGXN010000022">
    <property type="protein sequence ID" value="MBA8882045.1"/>
    <property type="molecule type" value="Genomic_DNA"/>
</dbReference>
<reference evidence="1 2" key="1">
    <citation type="submission" date="2020-07" db="EMBL/GenBank/DDBJ databases">
        <title>Genomic Encyclopedia of Type Strains, Phase IV (KMG-V): Genome sequencing to study the core and pangenomes of soil and plant-associated prokaryotes.</title>
        <authorList>
            <person name="Whitman W."/>
        </authorList>
    </citation>
    <scope>NUCLEOTIDE SEQUENCE [LARGE SCALE GENOMIC DNA]</scope>
    <source>
        <strain evidence="1 2">AN3</strain>
    </source>
</reference>
<accession>A0A839EVC2</accession>
<evidence type="ECO:0000313" key="1">
    <source>
        <dbReference type="EMBL" id="MBA8882045.1"/>
    </source>
</evidence>
<proteinExistence type="predicted"/>
<evidence type="ECO:0000313" key="2">
    <source>
        <dbReference type="Proteomes" id="UP000549052"/>
    </source>
</evidence>
<protein>
    <submittedName>
        <fullName evidence="1">Uncharacterized protein</fullName>
    </submittedName>
</protein>
<keyword evidence="2" id="KW-1185">Reference proteome</keyword>
<sequence length="211" mass="24627">MATLDDWKKEIAGQSDLDESEYMDFIPRDGNDAFLKDAFIDLPRGYILIARIKKLLEENNNSGLYVVPKKENFLTKHALLELTRSYCDNVSAFYDKLNMSEFAREAAQSDIEIVHTNNEFFEKIKNTDNVSSDIEDKLGKLFRKKAKELGSYTYALQEAALYLTKYPAITRYLLEDVVAFPLQHEPYYELWRGGGDVWFFKDRILMLCERE</sequence>